<sequence length="401" mass="44350">MTPTQRRLRRLALALIALALLALLAWALRPAPPAVNTALVSRGPFEESVREEGRTQLRDSYAITAPIAGYLRRVELEVGDPVAAGQPLFYLEPSPAPALDARARRQAEERLQAARARWRAAQARLEQQQAARRFGDAEYQRQARLQERQLVSPTELERYRSERDRQRALERAAQAEVEAARSELAGAQAALSVVGGQREGATVPLAVPSPIDGRVMARQRCCEGSVREGEPILTLGRLADLEVRVDLLSMEAVRLRPGMAVRLLAWGGEPLPGRVRRIEPSGFTRLSALGVEEQRVPVIVDFAAGVDPTVLGLGSGFRVEAEFLLWEDDATLQLPTSALFRQQGEWSVFRVEGERIHLHRVTPGRRSGLTTQLLEGLAEGERVVIHPGERLDDGLRVRLDD</sequence>
<feature type="coiled-coil region" evidence="2">
    <location>
        <begin position="104"/>
        <end position="131"/>
    </location>
</feature>
<protein>
    <submittedName>
        <fullName evidence="4">Membrane protein</fullName>
    </submittedName>
</protein>
<proteinExistence type="inferred from homology"/>
<reference evidence="4 5" key="1">
    <citation type="submission" date="2019-07" db="EMBL/GenBank/DDBJ databases">
        <title>Whole genome shotgun sequence of Halomonas pacifica NBRC 102220.</title>
        <authorList>
            <person name="Hosoyama A."/>
            <person name="Uohara A."/>
            <person name="Ohji S."/>
            <person name="Ichikawa N."/>
        </authorList>
    </citation>
    <scope>NUCLEOTIDE SEQUENCE [LARGE SCALE GENOMIC DNA]</scope>
    <source>
        <strain evidence="4 5">NBRC 102220</strain>
    </source>
</reference>
<feature type="domain" description="YknX-like C-terminal permuted SH3-like" evidence="3">
    <location>
        <begin position="332"/>
        <end position="398"/>
    </location>
</feature>
<comment type="similarity">
    <text evidence="1">Belongs to the membrane fusion protein (MFP) (TC 8.A.1) family.</text>
</comment>
<dbReference type="RefSeq" id="WP_146801547.1">
    <property type="nucleotide sequence ID" value="NZ_BJUK01000004.1"/>
</dbReference>
<evidence type="ECO:0000256" key="1">
    <source>
        <dbReference type="ARBA" id="ARBA00009477"/>
    </source>
</evidence>
<dbReference type="GO" id="GO:1990281">
    <property type="term" value="C:efflux pump complex"/>
    <property type="evidence" value="ECO:0007669"/>
    <property type="project" value="TreeGrafter"/>
</dbReference>
<dbReference type="OrthoDB" id="9791520at2"/>
<dbReference type="GO" id="GO:0015562">
    <property type="term" value="F:efflux transmembrane transporter activity"/>
    <property type="evidence" value="ECO:0007669"/>
    <property type="project" value="TreeGrafter"/>
</dbReference>
<accession>A0A510X5M8</accession>
<dbReference type="Gene3D" id="2.40.50.100">
    <property type="match status" value="1"/>
</dbReference>
<dbReference type="Gene3D" id="2.40.420.20">
    <property type="match status" value="1"/>
</dbReference>
<dbReference type="Gene3D" id="2.40.30.170">
    <property type="match status" value="1"/>
</dbReference>
<dbReference type="InterPro" id="IPR058637">
    <property type="entry name" value="YknX-like_C"/>
</dbReference>
<name>A0A510X5M8_9GAMM</name>
<dbReference type="PANTHER" id="PTHR30469:SF15">
    <property type="entry name" value="HLYD FAMILY OF SECRETION PROTEINS"/>
    <property type="match status" value="1"/>
</dbReference>
<gene>
    <name evidence="4" type="ORF">HPA02_05540</name>
</gene>
<dbReference type="Pfam" id="PF25989">
    <property type="entry name" value="YknX_C"/>
    <property type="match status" value="1"/>
</dbReference>
<evidence type="ECO:0000313" key="4">
    <source>
        <dbReference type="EMBL" id="GEK46271.1"/>
    </source>
</evidence>
<dbReference type="InterPro" id="IPR006143">
    <property type="entry name" value="RND_pump_MFP"/>
</dbReference>
<evidence type="ECO:0000256" key="2">
    <source>
        <dbReference type="SAM" id="Coils"/>
    </source>
</evidence>
<dbReference type="Proteomes" id="UP000321275">
    <property type="component" value="Unassembled WGS sequence"/>
</dbReference>
<keyword evidence="5" id="KW-1185">Reference proteome</keyword>
<dbReference type="NCBIfam" id="TIGR01730">
    <property type="entry name" value="RND_mfp"/>
    <property type="match status" value="1"/>
</dbReference>
<dbReference type="EMBL" id="BJUK01000004">
    <property type="protein sequence ID" value="GEK46271.1"/>
    <property type="molecule type" value="Genomic_DNA"/>
</dbReference>
<comment type="caution">
    <text evidence="4">The sequence shown here is derived from an EMBL/GenBank/DDBJ whole genome shotgun (WGS) entry which is preliminary data.</text>
</comment>
<keyword evidence="2" id="KW-0175">Coiled coil</keyword>
<dbReference type="PANTHER" id="PTHR30469">
    <property type="entry name" value="MULTIDRUG RESISTANCE PROTEIN MDTA"/>
    <property type="match status" value="1"/>
</dbReference>
<organism evidence="4 5">
    <name type="scientific">Bisbaumannia pacifica</name>
    <dbReference type="NCBI Taxonomy" id="77098"/>
    <lineage>
        <taxon>Bacteria</taxon>
        <taxon>Pseudomonadati</taxon>
        <taxon>Pseudomonadota</taxon>
        <taxon>Gammaproteobacteria</taxon>
        <taxon>Oceanospirillales</taxon>
        <taxon>Halomonadaceae</taxon>
        <taxon>Bisbaumannia</taxon>
    </lineage>
</organism>
<evidence type="ECO:0000259" key="3">
    <source>
        <dbReference type="Pfam" id="PF25989"/>
    </source>
</evidence>
<dbReference type="Gene3D" id="1.10.287.470">
    <property type="entry name" value="Helix hairpin bin"/>
    <property type="match status" value="1"/>
</dbReference>
<dbReference type="AlphaFoldDB" id="A0A510X5M8"/>
<evidence type="ECO:0000313" key="5">
    <source>
        <dbReference type="Proteomes" id="UP000321275"/>
    </source>
</evidence>
<feature type="coiled-coil region" evidence="2">
    <location>
        <begin position="156"/>
        <end position="190"/>
    </location>
</feature>
<dbReference type="SUPFAM" id="SSF111369">
    <property type="entry name" value="HlyD-like secretion proteins"/>
    <property type="match status" value="1"/>
</dbReference>